<evidence type="ECO:0000313" key="9">
    <source>
        <dbReference type="EMBL" id="KAL0580245.1"/>
    </source>
</evidence>
<evidence type="ECO:0000259" key="8">
    <source>
        <dbReference type="PROSITE" id="PS50206"/>
    </source>
</evidence>
<dbReference type="PANTHER" id="PTHR10828:SF17">
    <property type="entry name" value="PROTEIN-TYROSINE-PHOSPHATASE"/>
    <property type="match status" value="1"/>
</dbReference>
<name>A0ABR3FXK9_9AGAR</name>
<keyword evidence="3 6" id="KW-0378">Hydrolase</keyword>
<comment type="function">
    <text evidence="6">Tyrosine protein phosphatase which functions as a dosage-dependent inducer of mitotic progression.</text>
</comment>
<keyword evidence="4 6" id="KW-0904">Protein phosphatase</keyword>
<feature type="compositionally biased region" description="Low complexity" evidence="7">
    <location>
        <begin position="239"/>
        <end position="249"/>
    </location>
</feature>
<keyword evidence="10" id="KW-1185">Reference proteome</keyword>
<feature type="domain" description="Rhodanese" evidence="8">
    <location>
        <begin position="449"/>
        <end position="564"/>
    </location>
</feature>
<sequence>MPSTNFLAAPQFFRKRSSSNSQSQQQQQHDDVDDFLSSDLELSFASSVSINSPSRDNVLLTPDSEYAEPMDISPLPLSKTAQVTIQQPAAQKRPRAFTTAAPTRLFSDVSNHPPTVLEPSPTIVGSTKSSSTRTKRPALPNQWFLPPNPDTSGNIFNESSVDDDAMDVDDSYFASQPPPAIFTSAEEPPQSAATITTFNHLFYDTTSPRRDITSPSQPQHKKRRSLSPEGTRYEEDDTSSSSPVLPSSPAARKLERMMSSSLLANPGKPTLEGLGNPSNGVKRPRRPALSAMVHPTSSNCLHSAYPILSSGDKQDDKHDGKEERPRMPPARRAFSAMLTPACLDDQYEDESSFCSNDMSSPAQAYAKRQQMKTIRRCDGTDDFRPLTGATALTLKDSPSSKFMGPGMPGFGDNEAHGKALPCHRVSEDGLMRITPQTVDQLLEGEFDSLIHDYHIIDCRFEYEYQGGHIDGAVNINTALAVEEMLLGPSLLKPKPSVSGDGGKKTVLIFHCEFSAKRAPTFAKHLRAKDRAMNNHVYPKVHYPELYILEGGYSRYYKESGAKCDPRGGYVTMDDPNHAASRRGDLDQFRKAKFGRHKSYAYGDMTKPSSSSQQPSLKRNSAPTGAPPTMFAAGQAARTRRGGSTSLLTLAEDANTTADGDDTDIDLGDSPCPPPTKATVLKTKKVSRGPLTRAETYGPGRMPY</sequence>
<dbReference type="PRINTS" id="PR00716">
    <property type="entry name" value="MPIPHPHTASE"/>
</dbReference>
<feature type="compositionally biased region" description="Basic and acidic residues" evidence="7">
    <location>
        <begin position="312"/>
        <end position="326"/>
    </location>
</feature>
<dbReference type="PANTHER" id="PTHR10828">
    <property type="entry name" value="M-PHASE INDUCER PHOSPHATASE DUAL SPECIFICITY PHOSPHATASE CDC25"/>
    <property type="match status" value="1"/>
</dbReference>
<comment type="similarity">
    <text evidence="1 6">Belongs to the MPI phosphatase family.</text>
</comment>
<feature type="region of interest" description="Disordered" evidence="7">
    <location>
        <begin position="654"/>
        <end position="677"/>
    </location>
</feature>
<dbReference type="EC" id="3.1.3.48" evidence="6"/>
<keyword evidence="5 6" id="KW-0131">Cell cycle</keyword>
<accession>A0ABR3FXK9</accession>
<evidence type="ECO:0000256" key="3">
    <source>
        <dbReference type="ARBA" id="ARBA00022801"/>
    </source>
</evidence>
<organism evidence="9 10">
    <name type="scientific">Marasmius crinis-equi</name>
    <dbReference type="NCBI Taxonomy" id="585013"/>
    <lineage>
        <taxon>Eukaryota</taxon>
        <taxon>Fungi</taxon>
        <taxon>Dikarya</taxon>
        <taxon>Basidiomycota</taxon>
        <taxon>Agaricomycotina</taxon>
        <taxon>Agaricomycetes</taxon>
        <taxon>Agaricomycetidae</taxon>
        <taxon>Agaricales</taxon>
        <taxon>Marasmiineae</taxon>
        <taxon>Marasmiaceae</taxon>
        <taxon>Marasmius</taxon>
    </lineage>
</organism>
<feature type="region of interest" description="Disordered" evidence="7">
    <location>
        <begin position="105"/>
        <end position="150"/>
    </location>
</feature>
<dbReference type="EMBL" id="JBAHYK010000035">
    <property type="protein sequence ID" value="KAL0580245.1"/>
    <property type="molecule type" value="Genomic_DNA"/>
</dbReference>
<evidence type="ECO:0000256" key="5">
    <source>
        <dbReference type="ARBA" id="ARBA00023306"/>
    </source>
</evidence>
<feature type="compositionally biased region" description="Low complexity" evidence="7">
    <location>
        <begin position="18"/>
        <end position="27"/>
    </location>
</feature>
<evidence type="ECO:0000256" key="1">
    <source>
        <dbReference type="ARBA" id="ARBA00011065"/>
    </source>
</evidence>
<feature type="region of interest" description="Disordered" evidence="7">
    <location>
        <begin position="204"/>
        <end position="249"/>
    </location>
</feature>
<feature type="region of interest" description="Disordered" evidence="7">
    <location>
        <begin position="300"/>
        <end position="328"/>
    </location>
</feature>
<comment type="caution">
    <text evidence="9">The sequence shown here is derived from an EMBL/GenBank/DDBJ whole genome shotgun (WGS) entry which is preliminary data.</text>
</comment>
<keyword evidence="6" id="KW-0498">Mitosis</keyword>
<keyword evidence="2 6" id="KW-0132">Cell division</keyword>
<dbReference type="Gene3D" id="3.40.250.10">
    <property type="entry name" value="Rhodanese-like domain"/>
    <property type="match status" value="1"/>
</dbReference>
<feature type="region of interest" description="Disordered" evidence="7">
    <location>
        <begin position="566"/>
        <end position="642"/>
    </location>
</feature>
<dbReference type="InterPro" id="IPR036873">
    <property type="entry name" value="Rhodanese-like_dom_sf"/>
</dbReference>
<reference evidence="9 10" key="1">
    <citation type="submission" date="2024-02" db="EMBL/GenBank/DDBJ databases">
        <title>A draft genome for the cacao thread blight pathogen Marasmius crinis-equi.</title>
        <authorList>
            <person name="Cohen S.P."/>
            <person name="Baruah I.K."/>
            <person name="Amoako-Attah I."/>
            <person name="Bukari Y."/>
            <person name="Meinhardt L.W."/>
            <person name="Bailey B.A."/>
        </authorList>
    </citation>
    <scope>NUCLEOTIDE SEQUENCE [LARGE SCALE GENOMIC DNA]</scope>
    <source>
        <strain evidence="9 10">GH-76</strain>
    </source>
</reference>
<dbReference type="InterPro" id="IPR001763">
    <property type="entry name" value="Rhodanese-like_dom"/>
</dbReference>
<dbReference type="InterPro" id="IPR000751">
    <property type="entry name" value="MPI_Phosphatase"/>
</dbReference>
<feature type="region of interest" description="Disordered" evidence="7">
    <location>
        <begin position="1"/>
        <end position="35"/>
    </location>
</feature>
<proteinExistence type="inferred from homology"/>
<dbReference type="SMART" id="SM00450">
    <property type="entry name" value="RHOD"/>
    <property type="match status" value="1"/>
</dbReference>
<dbReference type="Pfam" id="PF00581">
    <property type="entry name" value="Rhodanese"/>
    <property type="match status" value="1"/>
</dbReference>
<evidence type="ECO:0000256" key="6">
    <source>
        <dbReference type="RuleBase" id="RU368028"/>
    </source>
</evidence>
<dbReference type="GO" id="GO:0004725">
    <property type="term" value="F:protein tyrosine phosphatase activity"/>
    <property type="evidence" value="ECO:0007669"/>
    <property type="project" value="UniProtKB-EC"/>
</dbReference>
<evidence type="ECO:0000313" key="10">
    <source>
        <dbReference type="Proteomes" id="UP001465976"/>
    </source>
</evidence>
<evidence type="ECO:0000256" key="2">
    <source>
        <dbReference type="ARBA" id="ARBA00022618"/>
    </source>
</evidence>
<evidence type="ECO:0000256" key="7">
    <source>
        <dbReference type="SAM" id="MobiDB-lite"/>
    </source>
</evidence>
<dbReference type="SUPFAM" id="SSF52821">
    <property type="entry name" value="Rhodanese/Cell cycle control phosphatase"/>
    <property type="match status" value="1"/>
</dbReference>
<protein>
    <recommendedName>
        <fullName evidence="6">M-phase inducer phosphatase</fullName>
        <ecNumber evidence="6">3.1.3.48</ecNumber>
    </recommendedName>
</protein>
<gene>
    <name evidence="9" type="primary">MIH1</name>
    <name evidence="9" type="ORF">V5O48_001750</name>
</gene>
<feature type="region of interest" description="Disordered" evidence="7">
    <location>
        <begin position="263"/>
        <end position="285"/>
    </location>
</feature>
<comment type="catalytic activity">
    <reaction evidence="6">
        <text>O-phospho-L-tyrosyl-[protein] + H2O = L-tyrosyl-[protein] + phosphate</text>
        <dbReference type="Rhea" id="RHEA:10684"/>
        <dbReference type="Rhea" id="RHEA-COMP:10136"/>
        <dbReference type="Rhea" id="RHEA-COMP:20101"/>
        <dbReference type="ChEBI" id="CHEBI:15377"/>
        <dbReference type="ChEBI" id="CHEBI:43474"/>
        <dbReference type="ChEBI" id="CHEBI:46858"/>
        <dbReference type="ChEBI" id="CHEBI:61978"/>
        <dbReference type="EC" id="3.1.3.48"/>
    </reaction>
</comment>
<dbReference type="PROSITE" id="PS50206">
    <property type="entry name" value="RHODANESE_3"/>
    <property type="match status" value="1"/>
</dbReference>
<dbReference type="CDD" id="cd01530">
    <property type="entry name" value="Cdc25"/>
    <property type="match status" value="1"/>
</dbReference>
<evidence type="ECO:0000256" key="4">
    <source>
        <dbReference type="ARBA" id="ARBA00022912"/>
    </source>
</evidence>
<feature type="region of interest" description="Disordered" evidence="7">
    <location>
        <begin position="684"/>
        <end position="703"/>
    </location>
</feature>
<dbReference type="Proteomes" id="UP001465976">
    <property type="component" value="Unassembled WGS sequence"/>
</dbReference>